<dbReference type="Proteomes" id="UP000235916">
    <property type="component" value="Unassembled WGS sequence"/>
</dbReference>
<organism evidence="2 3">
    <name type="scientific">Kinneretia aquatilis</name>
    <dbReference type="NCBI Taxonomy" id="2070761"/>
    <lineage>
        <taxon>Bacteria</taxon>
        <taxon>Pseudomonadati</taxon>
        <taxon>Pseudomonadota</taxon>
        <taxon>Betaproteobacteria</taxon>
        <taxon>Burkholderiales</taxon>
        <taxon>Sphaerotilaceae</taxon>
        <taxon>Roseateles</taxon>
    </lineage>
</organism>
<dbReference type="PANTHER" id="PTHR33361:SF15">
    <property type="entry name" value="DUF885 FAMILY LIPOPROTEIN"/>
    <property type="match status" value="1"/>
</dbReference>
<dbReference type="EMBL" id="POSP01000003">
    <property type="protein sequence ID" value="PND39782.1"/>
    <property type="molecule type" value="Genomic_DNA"/>
</dbReference>
<evidence type="ECO:0000313" key="3">
    <source>
        <dbReference type="Proteomes" id="UP000235916"/>
    </source>
</evidence>
<evidence type="ECO:0000256" key="1">
    <source>
        <dbReference type="SAM" id="SignalP"/>
    </source>
</evidence>
<dbReference type="InterPro" id="IPR010281">
    <property type="entry name" value="DUF885"/>
</dbReference>
<accession>A0A2N8L256</accession>
<feature type="chain" id="PRO_5014608026" evidence="1">
    <location>
        <begin position="27"/>
        <end position="605"/>
    </location>
</feature>
<proteinExistence type="predicted"/>
<comment type="caution">
    <text evidence="2">The sequence shown here is derived from an EMBL/GenBank/DDBJ whole genome shotgun (WGS) entry which is preliminary data.</text>
</comment>
<feature type="signal peptide" evidence="1">
    <location>
        <begin position="1"/>
        <end position="26"/>
    </location>
</feature>
<dbReference type="OrthoDB" id="9769898at2"/>
<name>A0A2N8L256_9BURK</name>
<reference evidence="2 3" key="1">
    <citation type="submission" date="2018-01" db="EMBL/GenBank/DDBJ databases">
        <title>Draft genome sequence of Paucibacter aquatile CR182 isolated from freshwater of the Nakdong River.</title>
        <authorList>
            <person name="Choi A."/>
            <person name="Chung E.J."/>
        </authorList>
    </citation>
    <scope>NUCLEOTIDE SEQUENCE [LARGE SCALE GENOMIC DNA]</scope>
    <source>
        <strain evidence="2 3">CR182</strain>
    </source>
</reference>
<dbReference type="PANTHER" id="PTHR33361">
    <property type="entry name" value="GLR0591 PROTEIN"/>
    <property type="match status" value="1"/>
</dbReference>
<keyword evidence="3" id="KW-1185">Reference proteome</keyword>
<gene>
    <name evidence="2" type="ORF">C1O66_15820</name>
</gene>
<sequence length="605" mass="66411">MVLLGSLSGAQAAGGLALAGAQAANAASIATAAGTSAASRAFDREVDVFLKEYWRLVPEMAVAAGQYAAAAQLPAPTEALRQAQLAFAERWIQRLQALPTKLALDAGQRSDLALLDNHLRGLQWSLSELRSDQWNPSEYNVANGFSELLSKEDFAPLPQRLALVERRLQQVPAYYRAALLKLKDPSSMHLRLAIRQSEGALETFRSSIPEAAAKAKLSPARRAYLLKHNEAAQRSLEQFIAELKALDARQTAAGTGRDFRLGRALFEKSFGYEIQASVDADGLYQRALAEKAALHQKMGELALGLWPQLFPDEAVPAERLDLIARVIDKLSERHATPEGFVDEIKAQIPALSAWVTEHDLLTLDPSRPLLVRETPAYMRGVAGASISAPGPLDPKGMTYYNVDPLDKYSPAEAESFLREYNHWALQVLSIHEAVPGHYVQLLYSNKSSSKVKSLFGNGAMIEGWAVYAERMMMESGWGSVNGQPSPEMGLMYAKWNLRVVCNAILDYQTHVLGQGEAEAIQLLQREAFQARTEAKEKWHRSQVSAVQLSSYFAGFSEILALREQLKQAQGPAFQLKAFHENFLSYGSAPVKVVSEAMLKAAGARP</sequence>
<keyword evidence="1" id="KW-0732">Signal</keyword>
<evidence type="ECO:0000313" key="2">
    <source>
        <dbReference type="EMBL" id="PND39782.1"/>
    </source>
</evidence>
<dbReference type="AlphaFoldDB" id="A0A2N8L256"/>
<dbReference type="Pfam" id="PF05960">
    <property type="entry name" value="DUF885"/>
    <property type="match status" value="1"/>
</dbReference>
<protein>
    <submittedName>
        <fullName evidence="2">DUF885 domain-containing protein</fullName>
    </submittedName>
</protein>